<proteinExistence type="predicted"/>
<dbReference type="HOGENOM" id="CLU_3329283_0_0_9"/>
<gene>
    <name evidence="1" type="ORF">LHCIRMBIA104_01986</name>
</gene>
<evidence type="ECO:0000313" key="1">
    <source>
        <dbReference type="EMBL" id="CDI60083.1"/>
    </source>
</evidence>
<dbReference type="Proteomes" id="UP000017247">
    <property type="component" value="Unassembled WGS sequence"/>
</dbReference>
<organism evidence="1">
    <name type="scientific">Lactobacillus helveticus CIRM-BIA 104</name>
    <dbReference type="NCBI Taxonomy" id="1226333"/>
    <lineage>
        <taxon>Bacteria</taxon>
        <taxon>Bacillati</taxon>
        <taxon>Bacillota</taxon>
        <taxon>Bacilli</taxon>
        <taxon>Lactobacillales</taxon>
        <taxon>Lactobacillaceae</taxon>
        <taxon>Lactobacillus</taxon>
    </lineage>
</organism>
<name>U6F7A4_LACHE</name>
<dbReference type="AlphaFoldDB" id="U6F7A4"/>
<dbReference type="EMBL" id="CBUL010000047">
    <property type="protein sequence ID" value="CDI60083.1"/>
    <property type="molecule type" value="Genomic_DNA"/>
</dbReference>
<protein>
    <submittedName>
        <fullName evidence="1">Uncharacterized protein</fullName>
    </submittedName>
</protein>
<reference evidence="1" key="1">
    <citation type="submission" date="2013-09" db="EMBL/GenBank/DDBJ databases">
        <title>Draft Genome Sequence of five Lactobacillus helveticus strains CIRM-BIA 101T, 103, 104, 951 and 953 isolated from milk product.</title>
        <authorList>
            <person name="Valence F."/>
            <person name="Chuat V."/>
            <person name="Ma L."/>
            <person name="Creno S."/>
            <person name="Falentin H."/>
            <person name="Lortal S."/>
            <person name="Bizet C."/>
            <person name="Clermont D."/>
            <person name="Loux V."/>
            <person name="Bouchier C."/>
            <person name="Cousin S."/>
        </authorList>
    </citation>
    <scope>NUCLEOTIDE SEQUENCE [LARGE SCALE GENOMIC DNA]</scope>
    <source>
        <strain evidence="1">CIRM-BIA 104</strain>
    </source>
</reference>
<accession>U6F7A4</accession>
<comment type="caution">
    <text evidence="1">The sequence shown here is derived from an EMBL/GenBank/DDBJ whole genome shotgun (WGS) entry which is preliminary data.</text>
</comment>
<sequence length="38" mass="4526">MVIQFEFMAKSMFKLVMVNSYAQAMYFCLIMAQRVQIL</sequence>